<feature type="region of interest" description="Disordered" evidence="1">
    <location>
        <begin position="9"/>
        <end position="37"/>
    </location>
</feature>
<comment type="caution">
    <text evidence="2">The sequence shown here is derived from an EMBL/GenBank/DDBJ whole genome shotgun (WGS) entry which is preliminary data.</text>
</comment>
<keyword evidence="3" id="KW-1185">Reference proteome</keyword>
<reference evidence="2 3" key="1">
    <citation type="submission" date="2018-11" db="EMBL/GenBank/DDBJ databases">
        <title>Microbial catabolism of amino acid.</title>
        <authorList>
            <person name="Hibi M."/>
            <person name="Ogawa J."/>
        </authorList>
    </citation>
    <scope>NUCLEOTIDE SEQUENCE [LARGE SCALE GENOMIC DNA]</scope>
    <source>
        <strain evidence="2 3">C31-06</strain>
    </source>
</reference>
<proteinExistence type="predicted"/>
<evidence type="ECO:0000313" key="2">
    <source>
        <dbReference type="EMBL" id="GCE42042.1"/>
    </source>
</evidence>
<dbReference type="Proteomes" id="UP000287519">
    <property type="component" value="Unassembled WGS sequence"/>
</dbReference>
<dbReference type="EMBL" id="BHYM01000049">
    <property type="protein sequence ID" value="GCE42042.1"/>
    <property type="molecule type" value="Genomic_DNA"/>
</dbReference>
<protein>
    <submittedName>
        <fullName evidence="2">Uncharacterized protein</fullName>
    </submittedName>
</protein>
<dbReference type="AlphaFoldDB" id="A0A402CEL7"/>
<name>A0A402CEL7_RHOWR</name>
<evidence type="ECO:0000256" key="1">
    <source>
        <dbReference type="SAM" id="MobiDB-lite"/>
    </source>
</evidence>
<organism evidence="2 3">
    <name type="scientific">Rhodococcus wratislaviensis</name>
    <name type="common">Tsukamurella wratislaviensis</name>
    <dbReference type="NCBI Taxonomy" id="44752"/>
    <lineage>
        <taxon>Bacteria</taxon>
        <taxon>Bacillati</taxon>
        <taxon>Actinomycetota</taxon>
        <taxon>Actinomycetes</taxon>
        <taxon>Mycobacteriales</taxon>
        <taxon>Nocardiaceae</taxon>
        <taxon>Rhodococcus</taxon>
    </lineage>
</organism>
<evidence type="ECO:0000313" key="3">
    <source>
        <dbReference type="Proteomes" id="UP000287519"/>
    </source>
</evidence>
<accession>A0A402CEL7</accession>
<gene>
    <name evidence="2" type="ORF">Rhow_005701</name>
</gene>
<sequence length="37" mass="3670">MMLARIAAATLSSGGKGDSFEASRAAGLMDDPESPGT</sequence>